<sequence length="460" mass="50657">MQPSLSHADLVSGAIFLRLGGADPLTADLLAAAAADPASPHYKNGVLLLAWEPYRSLLAHEWAHVLQVASYPYLFLRAARHGRVMIGISVALEAAPGEYPIPLPFRLDEQWSTSSVLSQLPVRVEITEDGVAIEPVDPGLIARGVVTELDLLEEDAQIFQYRAEIGARGNGRSYRRWSRERPRYERLFLLCARHLGTEPAYRALPVFVRLAFRTTRPLRAFFTCLAVVLKYGPDDLTGWDTLPTLESILQDQLVAEFGLLAADAVSMDHPEVADVEGVLPPDALAVLRRRGRQLPASVLTGMEIEDGVVSEFLTEPWRFLPRGGNPTPAALRLMPPLLVVELVGADFPVGSTVLALSPELRGSSPIDVPGASYLDWTPEIYRTRSVWKAVAAGARGPHPRCPHTACRVHRTGLCHGWFPFPADFEDCRFRPFLRHTTKHDVAADGTHLVPVPAGTDDRRV</sequence>
<organism evidence="1 2">
    <name type="scientific">Actinoplanes octamycinicus</name>
    <dbReference type="NCBI Taxonomy" id="135948"/>
    <lineage>
        <taxon>Bacteria</taxon>
        <taxon>Bacillati</taxon>
        <taxon>Actinomycetota</taxon>
        <taxon>Actinomycetes</taxon>
        <taxon>Micromonosporales</taxon>
        <taxon>Micromonosporaceae</taxon>
        <taxon>Actinoplanes</taxon>
    </lineage>
</organism>
<comment type="caution">
    <text evidence="1">The sequence shown here is derived from an EMBL/GenBank/DDBJ whole genome shotgun (WGS) entry which is preliminary data.</text>
</comment>
<evidence type="ECO:0000313" key="1">
    <source>
        <dbReference type="EMBL" id="MBB4741852.1"/>
    </source>
</evidence>
<accession>A0A7W7H0X5</accession>
<dbReference type="Proteomes" id="UP000546162">
    <property type="component" value="Unassembled WGS sequence"/>
</dbReference>
<keyword evidence="2" id="KW-1185">Reference proteome</keyword>
<dbReference type="EMBL" id="JACHNB010000001">
    <property type="protein sequence ID" value="MBB4741852.1"/>
    <property type="molecule type" value="Genomic_DNA"/>
</dbReference>
<name>A0A7W7H0X5_9ACTN</name>
<reference evidence="1 2" key="1">
    <citation type="submission" date="2020-08" db="EMBL/GenBank/DDBJ databases">
        <title>Sequencing the genomes of 1000 actinobacteria strains.</title>
        <authorList>
            <person name="Klenk H.-P."/>
        </authorList>
    </citation>
    <scope>NUCLEOTIDE SEQUENCE [LARGE SCALE GENOMIC DNA]</scope>
    <source>
        <strain evidence="1 2">DSM 45809</strain>
    </source>
</reference>
<dbReference type="RefSeq" id="WP_185042290.1">
    <property type="nucleotide sequence ID" value="NZ_BAABFG010000005.1"/>
</dbReference>
<gene>
    <name evidence="1" type="ORF">BJY16_005311</name>
</gene>
<evidence type="ECO:0000313" key="2">
    <source>
        <dbReference type="Proteomes" id="UP000546162"/>
    </source>
</evidence>
<dbReference type="AlphaFoldDB" id="A0A7W7H0X5"/>
<proteinExistence type="predicted"/>
<protein>
    <submittedName>
        <fullName evidence="1">Uncharacterized protein</fullName>
    </submittedName>
</protein>